<dbReference type="SUPFAM" id="SSF50494">
    <property type="entry name" value="Trypsin-like serine proteases"/>
    <property type="match status" value="1"/>
</dbReference>
<evidence type="ECO:0000256" key="3">
    <source>
        <dbReference type="ARBA" id="ARBA00022670"/>
    </source>
</evidence>
<dbReference type="Pfam" id="PF00089">
    <property type="entry name" value="Trypsin"/>
    <property type="match status" value="1"/>
</dbReference>
<keyword evidence="5" id="KW-0720">Serine protease</keyword>
<dbReference type="Pfam" id="PF00431">
    <property type="entry name" value="CUB"/>
    <property type="match status" value="1"/>
</dbReference>
<dbReference type="Gene3D" id="2.60.120.290">
    <property type="entry name" value="Spermadhesin, CUB domain"/>
    <property type="match status" value="1"/>
</dbReference>
<evidence type="ECO:0000256" key="5">
    <source>
        <dbReference type="ARBA" id="ARBA00022825"/>
    </source>
</evidence>
<evidence type="ECO:0000259" key="7">
    <source>
        <dbReference type="SMART" id="SM00020"/>
    </source>
</evidence>
<dbReference type="InterPro" id="IPR043504">
    <property type="entry name" value="Peptidase_S1_PA_chymotrypsin"/>
</dbReference>
<dbReference type="PANTHER" id="PTHR24252:SF7">
    <property type="entry name" value="HYALIN"/>
    <property type="match status" value="1"/>
</dbReference>
<dbReference type="CDD" id="cd00190">
    <property type="entry name" value="Tryp_SPc"/>
    <property type="match status" value="1"/>
</dbReference>
<dbReference type="InterPro" id="IPR000859">
    <property type="entry name" value="CUB_dom"/>
</dbReference>
<evidence type="ECO:0000256" key="6">
    <source>
        <dbReference type="ARBA" id="ARBA00023157"/>
    </source>
</evidence>
<dbReference type="CDD" id="cd00041">
    <property type="entry name" value="CUB"/>
    <property type="match status" value="1"/>
</dbReference>
<dbReference type="InterPro" id="IPR035914">
    <property type="entry name" value="Sperma_CUB_dom_sf"/>
</dbReference>
<evidence type="ECO:0000256" key="2">
    <source>
        <dbReference type="ARBA" id="ARBA00022525"/>
    </source>
</evidence>
<dbReference type="Gene3D" id="2.40.10.10">
    <property type="entry name" value="Trypsin-like serine proteases"/>
    <property type="match status" value="1"/>
</dbReference>
<evidence type="ECO:0000313" key="9">
    <source>
        <dbReference type="Proteomes" id="UP000838878"/>
    </source>
</evidence>
<dbReference type="PRINTS" id="PR00722">
    <property type="entry name" value="CHYMOTRYPSIN"/>
</dbReference>
<organism evidence="8 9">
    <name type="scientific">Brenthis ino</name>
    <name type="common">lesser marbled fritillary</name>
    <dbReference type="NCBI Taxonomy" id="405034"/>
    <lineage>
        <taxon>Eukaryota</taxon>
        <taxon>Metazoa</taxon>
        <taxon>Ecdysozoa</taxon>
        <taxon>Arthropoda</taxon>
        <taxon>Hexapoda</taxon>
        <taxon>Insecta</taxon>
        <taxon>Pterygota</taxon>
        <taxon>Neoptera</taxon>
        <taxon>Endopterygota</taxon>
        <taxon>Lepidoptera</taxon>
        <taxon>Glossata</taxon>
        <taxon>Ditrysia</taxon>
        <taxon>Papilionoidea</taxon>
        <taxon>Nymphalidae</taxon>
        <taxon>Heliconiinae</taxon>
        <taxon>Argynnini</taxon>
        <taxon>Brenthis</taxon>
    </lineage>
</organism>
<dbReference type="FunFam" id="2.40.10.10:FF:000015">
    <property type="entry name" value="Atrial natriuretic peptide-converting enzyme"/>
    <property type="match status" value="1"/>
</dbReference>
<keyword evidence="6" id="KW-1015">Disulfide bond</keyword>
<dbReference type="InterPro" id="IPR001254">
    <property type="entry name" value="Trypsin_dom"/>
</dbReference>
<protein>
    <recommendedName>
        <fullName evidence="7">Peptidase S1 domain-containing protein</fullName>
    </recommendedName>
</protein>
<proteinExistence type="predicted"/>
<feature type="domain" description="Peptidase S1" evidence="7">
    <location>
        <begin position="144"/>
        <end position="375"/>
    </location>
</feature>
<sequence>MLFGYAQTQDANCNYEQNVIAGRDYYIYSPNYPNNYNAGAQCRWIGNCPIGYNCRLDCGEINLPQTPSCSGDRLVISTAGDPLLTSGDTYCGTGSLTAVSTGQRISIGLITASNTTGGKFSCKLTAQLQSMTDSCQCGYQRANRIVGGTETRPNEFPMMAGIVYVDEAAIKCGAVIISRNAVVTASHCVINKGINEIGVIVGEHDTRTGADSNATQLFRVSRIITHPYYTPANYDYDVAIVKVLGQIIFSALVGPVCLPFKYRNSNYDFTGDTVTVLGWGTLAPGGTPSKVLRKVDLNVISQSVCRQSFSSVTPRQMCTYTRGKDACQDDSGGPLLYRDPNIGVLFNIGIVSFGTFCASTTPGINTRITAVLDWILSTAPDNYCIK</sequence>
<dbReference type="AlphaFoldDB" id="A0A8J9UD38"/>
<dbReference type="InterPro" id="IPR009003">
    <property type="entry name" value="Peptidase_S1_PA"/>
</dbReference>
<dbReference type="OrthoDB" id="6380398at2759"/>
<keyword evidence="9" id="KW-1185">Reference proteome</keyword>
<dbReference type="EMBL" id="OV170232">
    <property type="protein sequence ID" value="CAH0717937.1"/>
    <property type="molecule type" value="Genomic_DNA"/>
</dbReference>
<dbReference type="Proteomes" id="UP000838878">
    <property type="component" value="Chromosome 12"/>
</dbReference>
<dbReference type="SUPFAM" id="SSF49854">
    <property type="entry name" value="Spermadhesin, CUB domain"/>
    <property type="match status" value="1"/>
</dbReference>
<dbReference type="GO" id="GO:0004252">
    <property type="term" value="F:serine-type endopeptidase activity"/>
    <property type="evidence" value="ECO:0007669"/>
    <property type="project" value="InterPro"/>
</dbReference>
<dbReference type="InterPro" id="IPR018114">
    <property type="entry name" value="TRYPSIN_HIS"/>
</dbReference>
<gene>
    <name evidence="8" type="ORF">BINO364_LOCUS4490</name>
</gene>
<evidence type="ECO:0000256" key="4">
    <source>
        <dbReference type="ARBA" id="ARBA00022801"/>
    </source>
</evidence>
<reference evidence="8" key="1">
    <citation type="submission" date="2021-12" db="EMBL/GenBank/DDBJ databases">
        <authorList>
            <person name="Martin H S."/>
        </authorList>
    </citation>
    <scope>NUCLEOTIDE SEQUENCE</scope>
</reference>
<dbReference type="PANTHER" id="PTHR24252">
    <property type="entry name" value="ACROSIN-RELATED"/>
    <property type="match status" value="1"/>
</dbReference>
<keyword evidence="4" id="KW-0378">Hydrolase</keyword>
<name>A0A8J9UD38_9NEOP</name>
<dbReference type="GO" id="GO:0005576">
    <property type="term" value="C:extracellular region"/>
    <property type="evidence" value="ECO:0007669"/>
    <property type="project" value="UniProtKB-SubCell"/>
</dbReference>
<keyword evidence="3" id="KW-0645">Protease</keyword>
<dbReference type="PROSITE" id="PS00134">
    <property type="entry name" value="TRYPSIN_HIS"/>
    <property type="match status" value="1"/>
</dbReference>
<comment type="subcellular location">
    <subcellularLocation>
        <location evidence="1">Secreted</location>
    </subcellularLocation>
</comment>
<dbReference type="GO" id="GO:0006508">
    <property type="term" value="P:proteolysis"/>
    <property type="evidence" value="ECO:0007669"/>
    <property type="project" value="UniProtKB-KW"/>
</dbReference>
<accession>A0A8J9UD38</accession>
<dbReference type="InterPro" id="IPR001314">
    <property type="entry name" value="Peptidase_S1A"/>
</dbReference>
<dbReference type="SMART" id="SM00020">
    <property type="entry name" value="Tryp_SPc"/>
    <property type="match status" value="1"/>
</dbReference>
<feature type="non-terminal residue" evidence="8">
    <location>
        <position position="386"/>
    </location>
</feature>
<keyword evidence="2" id="KW-0964">Secreted</keyword>
<evidence type="ECO:0000256" key="1">
    <source>
        <dbReference type="ARBA" id="ARBA00004613"/>
    </source>
</evidence>
<evidence type="ECO:0000313" key="8">
    <source>
        <dbReference type="EMBL" id="CAH0717937.1"/>
    </source>
</evidence>